<feature type="compositionally biased region" description="Low complexity" evidence="1">
    <location>
        <begin position="107"/>
        <end position="119"/>
    </location>
</feature>
<dbReference type="OrthoDB" id="1669163at2759"/>
<dbReference type="Proteomes" id="UP000447434">
    <property type="component" value="Chromosome 10"/>
</dbReference>
<reference evidence="3" key="1">
    <citation type="journal article" date="2020" name="Nat. Commun.">
        <title>Genome sequence of the cluster root forming white lupin.</title>
        <authorList>
            <person name="Hufnagel B."/>
            <person name="Marques A."/>
            <person name="Soriano A."/>
            <person name="Marques L."/>
            <person name="Divol F."/>
            <person name="Doumas P."/>
            <person name="Sallet E."/>
            <person name="Mancinotti D."/>
            <person name="Carrere S."/>
            <person name="Marande W."/>
            <person name="Arribat S."/>
            <person name="Keller J."/>
            <person name="Huneau C."/>
            <person name="Blein T."/>
            <person name="Aime D."/>
            <person name="Laguerre M."/>
            <person name="Taylor J."/>
            <person name="Schubert V."/>
            <person name="Nelson M."/>
            <person name="Geu-Flores F."/>
            <person name="Crespi M."/>
            <person name="Gallardo-Guerrero K."/>
            <person name="Delaux P.-M."/>
            <person name="Salse J."/>
            <person name="Berges H."/>
            <person name="Guyot R."/>
            <person name="Gouzy J."/>
            <person name="Peret B."/>
        </authorList>
    </citation>
    <scope>NUCLEOTIDE SEQUENCE [LARGE SCALE GENOMIC DNA]</scope>
    <source>
        <strain evidence="3">cv. Amiga</strain>
    </source>
</reference>
<keyword evidence="3" id="KW-1185">Reference proteome</keyword>
<dbReference type="PANTHER" id="PTHR33623">
    <property type="entry name" value="OS04G0572500 PROTEIN"/>
    <property type="match status" value="1"/>
</dbReference>
<dbReference type="PANTHER" id="PTHR33623:SF17">
    <property type="entry name" value="DUF4378 DOMAIN-CONTAINING PROTEIN"/>
    <property type="match status" value="1"/>
</dbReference>
<accession>A0A6A4PV98</accession>
<protein>
    <recommendedName>
        <fullName evidence="4">DUF4378 domain-containing protein</fullName>
    </recommendedName>
</protein>
<evidence type="ECO:0000313" key="2">
    <source>
        <dbReference type="EMBL" id="KAE9605458.1"/>
    </source>
</evidence>
<organism evidence="2 3">
    <name type="scientific">Lupinus albus</name>
    <name type="common">White lupine</name>
    <name type="synonym">Lupinus termis</name>
    <dbReference type="NCBI Taxonomy" id="3870"/>
    <lineage>
        <taxon>Eukaryota</taxon>
        <taxon>Viridiplantae</taxon>
        <taxon>Streptophyta</taxon>
        <taxon>Embryophyta</taxon>
        <taxon>Tracheophyta</taxon>
        <taxon>Spermatophyta</taxon>
        <taxon>Magnoliopsida</taxon>
        <taxon>eudicotyledons</taxon>
        <taxon>Gunneridae</taxon>
        <taxon>Pentapetalae</taxon>
        <taxon>rosids</taxon>
        <taxon>fabids</taxon>
        <taxon>Fabales</taxon>
        <taxon>Fabaceae</taxon>
        <taxon>Papilionoideae</taxon>
        <taxon>50 kb inversion clade</taxon>
        <taxon>genistoids sensu lato</taxon>
        <taxon>core genistoids</taxon>
        <taxon>Genisteae</taxon>
        <taxon>Lupinus</taxon>
    </lineage>
</organism>
<sequence length="454" mass="52417">MDIGLWRSTPRSYLHPSSYYSPSLTLLYSILPSLSLHTLHQLFFSSSSISIHFQRMSMEVQQRKFKMLKDFLSENPNSCSSNGFKSLPRKPNHTNNNNNLIESRTKNQNSSSNNNHSSSPFQKLINTITTISFFIAVKKSPSINFLPRSLTRKLSSSSSRSRKRTQSFSNESCTVKIKDIIRWKSFRDLVEQQPPPLDFHRNTVGSTTTTCCSSSGSSWCDSDFTSGYLSSWEAQNDNVEAGKNFSFSPVVVGKELVEPPIGMTEYTTEVEAKEDLTCQEYEQHSPVSVLQVGKDEFSSFDQNLANIERRKQKFMQKVQKQQIWYDGEVEGEILVKERARKLLHYIKATNSMQWCKDYYLETLLLDFFMEEFSARRNQFGNDEEFECEILRKAEEWLIGSFAYDKEHVNKDTYIKEMDKKSNWSIFEEGKEELALEIETAILHSLVVDLLNMDG</sequence>
<evidence type="ECO:0000256" key="1">
    <source>
        <dbReference type="SAM" id="MobiDB-lite"/>
    </source>
</evidence>
<dbReference type="AlphaFoldDB" id="A0A6A4PV98"/>
<dbReference type="EMBL" id="WOCE01000010">
    <property type="protein sequence ID" value="KAE9605458.1"/>
    <property type="molecule type" value="Genomic_DNA"/>
</dbReference>
<gene>
    <name evidence="2" type="ORF">Lalb_Chr10g0097561</name>
</gene>
<evidence type="ECO:0000313" key="3">
    <source>
        <dbReference type="Proteomes" id="UP000447434"/>
    </source>
</evidence>
<comment type="caution">
    <text evidence="2">The sequence shown here is derived from an EMBL/GenBank/DDBJ whole genome shotgun (WGS) entry which is preliminary data.</text>
</comment>
<proteinExistence type="predicted"/>
<feature type="region of interest" description="Disordered" evidence="1">
    <location>
        <begin position="80"/>
        <end position="119"/>
    </location>
</feature>
<evidence type="ECO:0008006" key="4">
    <source>
        <dbReference type="Google" id="ProtNLM"/>
    </source>
</evidence>
<name>A0A6A4PV98_LUPAL</name>